<dbReference type="PANTHER" id="PTHR13593:SF140">
    <property type="entry name" value="PLC-LIKE PHOSPHODIESTERASE"/>
    <property type="match status" value="1"/>
</dbReference>
<feature type="compositionally biased region" description="Low complexity" evidence="1">
    <location>
        <begin position="209"/>
        <end position="227"/>
    </location>
</feature>
<reference evidence="2 3" key="1">
    <citation type="journal article" date="2018" name="IMA Fungus">
        <title>IMA Genome-F 9: Draft genome sequence of Annulohypoxylon stygium, Aspergillus mulundensis, Berkeleyomyces basicola (syn. Thielaviopsis basicola), Ceratocystis smalleyi, two Cercospora beticola strains, Coleophoma cylindrospora, Fusarium fracticaudum, Phialophora cf. hyalina, and Morchella septimelata.</title>
        <authorList>
            <person name="Wingfield B.D."/>
            <person name="Bills G.F."/>
            <person name="Dong Y."/>
            <person name="Huang W."/>
            <person name="Nel W.J."/>
            <person name="Swalarsk-Parry B.S."/>
            <person name="Vaghefi N."/>
            <person name="Wilken P.M."/>
            <person name="An Z."/>
            <person name="de Beer Z.W."/>
            <person name="De Vos L."/>
            <person name="Chen L."/>
            <person name="Duong T.A."/>
            <person name="Gao Y."/>
            <person name="Hammerbacher A."/>
            <person name="Kikkert J.R."/>
            <person name="Li Y."/>
            <person name="Li H."/>
            <person name="Li K."/>
            <person name="Li Q."/>
            <person name="Liu X."/>
            <person name="Ma X."/>
            <person name="Naidoo K."/>
            <person name="Pethybridge S.J."/>
            <person name="Sun J."/>
            <person name="Steenkamp E.T."/>
            <person name="van der Nest M.A."/>
            <person name="van Wyk S."/>
            <person name="Wingfield M.J."/>
            <person name="Xiong C."/>
            <person name="Yue Q."/>
            <person name="Zhang X."/>
        </authorList>
    </citation>
    <scope>NUCLEOTIDE SEQUENCE [LARGE SCALE GENOMIC DNA]</scope>
    <source>
        <strain evidence="2 3">DSM 5745</strain>
    </source>
</reference>
<dbReference type="Pfam" id="PF26146">
    <property type="entry name" value="PI-PLC_X"/>
    <property type="match status" value="1"/>
</dbReference>
<feature type="region of interest" description="Disordered" evidence="1">
    <location>
        <begin position="1"/>
        <end position="24"/>
    </location>
</feature>
<dbReference type="GO" id="GO:0006629">
    <property type="term" value="P:lipid metabolic process"/>
    <property type="evidence" value="ECO:0007669"/>
    <property type="project" value="InterPro"/>
</dbReference>
<dbReference type="RefSeq" id="XP_026602595.1">
    <property type="nucleotide sequence ID" value="XM_026748291.1"/>
</dbReference>
<dbReference type="PANTHER" id="PTHR13593">
    <property type="match status" value="1"/>
</dbReference>
<sequence length="635" mass="68551">MVNPGIEHERVKGSKGQDEGSAWAGLGLDGAAAKVAEDHRELRGQETVAASSSHCLRVGFVRFNGSTPARRSRLVQGEYRSPCEQECGDLTGINIESGVWTVAGGYSDSDSDSETSTRTTTADSNEEAISQSLAEIASAITTTVDDATVPSGDYITYSTTVYLTGNHGTILGSTAVQVTGTPGANATTSANATMTSSSDSVTVLVGGQTTISGNSTSNSTHSATPSPSQTPVVNTQPCNGYPEFCARKYSNITQVAAHNSPFVAQGNVAANQALGVNYQLDDGIRMLQFQTHLVNGTMRLCHTSCDLLDVGTLEDYLTTVTEWLRQHPYDVVTLLIGNYDYADPGNYTAPIENSGLMDLVFTPPMIPMGLDDWPSLGNIILSGKRALVFMDYQANQTAYPWLMDEFSQMWETPFSPTDRDFPCTVQRPPDLAAEDAQKRMYMANHNLNIDFNIASLSLLIPNTALLNETNADHGYGSVGRMAENCTTKWNRSPNFLLVDYYNEGNFNGSVFQVAADMNGVSYDRDSCCGTLSAASSLVPGALMSAVLFLVGYQVLVAKVTRGIVLLCYGPEEHEILLAITPQRTLRLGRIVQIEIWMVTSNGPCKVVQFSLKRLSNPVKQGNNVGMITRKPEKVH</sequence>
<dbReference type="SUPFAM" id="SSF51695">
    <property type="entry name" value="PLC-like phosphodiesterases"/>
    <property type="match status" value="1"/>
</dbReference>
<proteinExistence type="predicted"/>
<dbReference type="CDD" id="cd08588">
    <property type="entry name" value="PI-PLCc_At5g67130_like"/>
    <property type="match status" value="1"/>
</dbReference>
<dbReference type="EMBL" id="PVWQ01000007">
    <property type="protein sequence ID" value="RDW76283.1"/>
    <property type="molecule type" value="Genomic_DNA"/>
</dbReference>
<evidence type="ECO:0008006" key="4">
    <source>
        <dbReference type="Google" id="ProtNLM"/>
    </source>
</evidence>
<comment type="caution">
    <text evidence="2">The sequence shown here is derived from an EMBL/GenBank/DDBJ whole genome shotgun (WGS) entry which is preliminary data.</text>
</comment>
<dbReference type="OrthoDB" id="7984201at2759"/>
<dbReference type="InterPro" id="IPR017946">
    <property type="entry name" value="PLC-like_Pdiesterase_TIM-brl"/>
</dbReference>
<name>A0A3D8RQE1_9EURO</name>
<accession>A0A3D8RQE1</accession>
<feature type="compositionally biased region" description="Basic and acidic residues" evidence="1">
    <location>
        <begin position="1"/>
        <end position="18"/>
    </location>
</feature>
<dbReference type="Gene3D" id="3.20.20.190">
    <property type="entry name" value="Phosphatidylinositol (PI) phosphodiesterase"/>
    <property type="match status" value="1"/>
</dbReference>
<dbReference type="STRING" id="1810919.A0A3D8RQE1"/>
<organism evidence="2 3">
    <name type="scientific">Aspergillus mulundensis</name>
    <dbReference type="NCBI Taxonomy" id="1810919"/>
    <lineage>
        <taxon>Eukaryota</taxon>
        <taxon>Fungi</taxon>
        <taxon>Dikarya</taxon>
        <taxon>Ascomycota</taxon>
        <taxon>Pezizomycotina</taxon>
        <taxon>Eurotiomycetes</taxon>
        <taxon>Eurotiomycetidae</taxon>
        <taxon>Eurotiales</taxon>
        <taxon>Aspergillaceae</taxon>
        <taxon>Aspergillus</taxon>
        <taxon>Aspergillus subgen. Nidulantes</taxon>
    </lineage>
</organism>
<dbReference type="AlphaFoldDB" id="A0A3D8RQE1"/>
<protein>
    <recommendedName>
        <fullName evidence="4">PLC-like phosphodiesterase</fullName>
    </recommendedName>
</protein>
<evidence type="ECO:0000256" key="1">
    <source>
        <dbReference type="SAM" id="MobiDB-lite"/>
    </source>
</evidence>
<dbReference type="InterPro" id="IPR051057">
    <property type="entry name" value="PI-PLC_domain"/>
</dbReference>
<feature type="compositionally biased region" description="Low complexity" evidence="1">
    <location>
        <begin position="114"/>
        <end position="123"/>
    </location>
</feature>
<feature type="region of interest" description="Disordered" evidence="1">
    <location>
        <begin position="208"/>
        <end position="233"/>
    </location>
</feature>
<evidence type="ECO:0000313" key="2">
    <source>
        <dbReference type="EMBL" id="RDW76283.1"/>
    </source>
</evidence>
<gene>
    <name evidence="2" type="ORF">DSM5745_06275</name>
</gene>
<evidence type="ECO:0000313" key="3">
    <source>
        <dbReference type="Proteomes" id="UP000256690"/>
    </source>
</evidence>
<dbReference type="GO" id="GO:0008081">
    <property type="term" value="F:phosphoric diester hydrolase activity"/>
    <property type="evidence" value="ECO:0007669"/>
    <property type="project" value="InterPro"/>
</dbReference>
<dbReference type="Proteomes" id="UP000256690">
    <property type="component" value="Unassembled WGS sequence"/>
</dbReference>
<dbReference type="GeneID" id="38116645"/>
<feature type="region of interest" description="Disordered" evidence="1">
    <location>
        <begin position="104"/>
        <end position="125"/>
    </location>
</feature>
<keyword evidence="3" id="KW-1185">Reference proteome</keyword>